<dbReference type="EMBL" id="SHTN01000023">
    <property type="protein sequence ID" value="TCF82370.1"/>
    <property type="molecule type" value="Genomic_DNA"/>
</dbReference>
<organism evidence="6 7">
    <name type="scientific">Bifidobacterium longum subsp. longum</name>
    <dbReference type="NCBI Taxonomy" id="1679"/>
    <lineage>
        <taxon>Bacteria</taxon>
        <taxon>Bacillati</taxon>
        <taxon>Actinomycetota</taxon>
        <taxon>Actinomycetes</taxon>
        <taxon>Bifidobacteriales</taxon>
        <taxon>Bifidobacteriaceae</taxon>
        <taxon>Bifidobacterium</taxon>
    </lineage>
</organism>
<dbReference type="GO" id="GO:0006310">
    <property type="term" value="P:DNA recombination"/>
    <property type="evidence" value="ECO:0007669"/>
    <property type="project" value="UniProtKB-KW"/>
</dbReference>
<dbReference type="GO" id="GO:0015074">
    <property type="term" value="P:DNA integration"/>
    <property type="evidence" value="ECO:0007669"/>
    <property type="project" value="InterPro"/>
</dbReference>
<dbReference type="Proteomes" id="UP000291501">
    <property type="component" value="Unassembled WGS sequence"/>
</dbReference>
<dbReference type="InterPro" id="IPR050090">
    <property type="entry name" value="Tyrosine_recombinase_XerCD"/>
</dbReference>
<dbReference type="PANTHER" id="PTHR30349:SF64">
    <property type="entry name" value="PROPHAGE INTEGRASE INTD-RELATED"/>
    <property type="match status" value="1"/>
</dbReference>
<proteinExistence type="predicted"/>
<accession>A0A0A6VMS7</accession>
<dbReference type="SUPFAM" id="SSF56349">
    <property type="entry name" value="DNA breaking-rejoining enzymes"/>
    <property type="match status" value="1"/>
</dbReference>
<feature type="domain" description="Core-binding (CB)" evidence="5">
    <location>
        <begin position="18"/>
        <end position="94"/>
    </location>
</feature>
<dbReference type="Gene3D" id="1.10.443.10">
    <property type="entry name" value="Intergrase catalytic core"/>
    <property type="match status" value="1"/>
</dbReference>
<evidence type="ECO:0000256" key="3">
    <source>
        <dbReference type="PROSITE-ProRule" id="PRU01248"/>
    </source>
</evidence>
<keyword evidence="2" id="KW-0233">DNA recombination</keyword>
<protein>
    <submittedName>
        <fullName evidence="6">Phage integrase</fullName>
    </submittedName>
</protein>
<dbReference type="Pfam" id="PF00589">
    <property type="entry name" value="Phage_integrase"/>
    <property type="match status" value="1"/>
</dbReference>
<dbReference type="PROSITE" id="PS51898">
    <property type="entry name" value="TYR_RECOMBINASE"/>
    <property type="match status" value="1"/>
</dbReference>
<evidence type="ECO:0000259" key="4">
    <source>
        <dbReference type="PROSITE" id="PS51898"/>
    </source>
</evidence>
<evidence type="ECO:0000256" key="2">
    <source>
        <dbReference type="ARBA" id="ARBA00023172"/>
    </source>
</evidence>
<feature type="domain" description="Tyr recombinase" evidence="4">
    <location>
        <begin position="113"/>
        <end position="277"/>
    </location>
</feature>
<comment type="caution">
    <text evidence="6">The sequence shown here is derived from an EMBL/GenBank/DDBJ whole genome shotgun (WGS) entry which is preliminary data.</text>
</comment>
<keyword evidence="1 3" id="KW-0238">DNA-binding</keyword>
<sequence>MRYWNDNRKSCEHVEPREDWKESIEKWIDWMDAIGRTNDTLRTRWYQIVRFSKAVDKSITDVTEDDLIFYLAGMGTEGRRGVRSCVKVFYQWSMKRGLARRNPANEVPTVPMTLPSGCICPEENIEQGLASPDENARLAVMLGAFCGLRRIEMTRINLKTDLEENAEGMVLHVHGKGNKERMLPVPAKLASALRKRTGVWLFPGDVQGHCGVDYVAKRIKTVTGYPSHSLRRRFATCVYYRNGCNIVLVSRMLGHANIATTMRYIGLVQDEMRNAVESTTRTDMRLTMPMNQVVGTAGSVATYSLSTARIG</sequence>
<dbReference type="GO" id="GO:0003677">
    <property type="term" value="F:DNA binding"/>
    <property type="evidence" value="ECO:0007669"/>
    <property type="project" value="UniProtKB-UniRule"/>
</dbReference>
<dbReference type="RefSeq" id="WP_047379724.1">
    <property type="nucleotide sequence ID" value="NZ_JRWN01000011.1"/>
</dbReference>
<evidence type="ECO:0000313" key="7">
    <source>
        <dbReference type="Proteomes" id="UP000291501"/>
    </source>
</evidence>
<evidence type="ECO:0000313" key="6">
    <source>
        <dbReference type="EMBL" id="TCF82370.1"/>
    </source>
</evidence>
<reference evidence="6 7" key="1">
    <citation type="journal article" date="2018" name="Sci. Rep.">
        <title>Genomic diversity and distribution of Bifidobacterium longum subsp. longum across the human lifespan.</title>
        <authorList>
            <person name="Odamaki T."/>
            <person name="Bottacini F."/>
            <person name="Kato K."/>
            <person name="Mitsuyama E."/>
            <person name="Yoshida K."/>
            <person name="Horigome A."/>
            <person name="Xiao J.Z."/>
            <person name="van Sinderen D."/>
        </authorList>
    </citation>
    <scope>NUCLEOTIDE SEQUENCE [LARGE SCALE GENOMIC DNA]</scope>
    <source>
        <strain evidence="6 7">MCC10126</strain>
    </source>
</reference>
<evidence type="ECO:0000259" key="5">
    <source>
        <dbReference type="PROSITE" id="PS51900"/>
    </source>
</evidence>
<name>A0A0A6VMS7_BIFLL</name>
<dbReference type="InterPro" id="IPR002104">
    <property type="entry name" value="Integrase_catalytic"/>
</dbReference>
<dbReference type="AlphaFoldDB" id="A0A0A6VMS7"/>
<dbReference type="CDD" id="cd00397">
    <property type="entry name" value="DNA_BRE_C"/>
    <property type="match status" value="1"/>
</dbReference>
<dbReference type="InterPro" id="IPR044068">
    <property type="entry name" value="CB"/>
</dbReference>
<dbReference type="PANTHER" id="PTHR30349">
    <property type="entry name" value="PHAGE INTEGRASE-RELATED"/>
    <property type="match status" value="1"/>
</dbReference>
<evidence type="ECO:0000256" key="1">
    <source>
        <dbReference type="ARBA" id="ARBA00023125"/>
    </source>
</evidence>
<dbReference type="InterPro" id="IPR011010">
    <property type="entry name" value="DNA_brk_join_enz"/>
</dbReference>
<dbReference type="PROSITE" id="PS51900">
    <property type="entry name" value="CB"/>
    <property type="match status" value="1"/>
</dbReference>
<gene>
    <name evidence="6" type="ORF">MCC10126_1281</name>
</gene>
<dbReference type="InterPro" id="IPR013762">
    <property type="entry name" value="Integrase-like_cat_sf"/>
</dbReference>